<dbReference type="PRINTS" id="PR00038">
    <property type="entry name" value="HTHLUXR"/>
</dbReference>
<dbReference type="Proteomes" id="UP000603904">
    <property type="component" value="Unassembled WGS sequence"/>
</dbReference>
<proteinExistence type="predicted"/>
<dbReference type="PANTHER" id="PTHR16305:SF35">
    <property type="entry name" value="TRANSCRIPTIONAL ACTIVATOR DOMAIN"/>
    <property type="match status" value="1"/>
</dbReference>
<dbReference type="PROSITE" id="PS50043">
    <property type="entry name" value="HTH_LUXR_2"/>
    <property type="match status" value="1"/>
</dbReference>
<dbReference type="InterPro" id="IPR041664">
    <property type="entry name" value="AAA_16"/>
</dbReference>
<dbReference type="Gene3D" id="1.25.40.10">
    <property type="entry name" value="Tetratricopeptide repeat domain"/>
    <property type="match status" value="1"/>
</dbReference>
<protein>
    <submittedName>
        <fullName evidence="4">LuxR family transcriptional regulator</fullName>
    </submittedName>
</protein>
<evidence type="ECO:0000256" key="2">
    <source>
        <dbReference type="ARBA" id="ARBA00022840"/>
    </source>
</evidence>
<dbReference type="SUPFAM" id="SSF52540">
    <property type="entry name" value="P-loop containing nucleoside triphosphate hydrolases"/>
    <property type="match status" value="1"/>
</dbReference>
<reference evidence="4 5" key="1">
    <citation type="submission" date="2021-01" db="EMBL/GenBank/DDBJ databases">
        <title>Whole genome shotgun sequence of Microbispora corallina NBRC 16416.</title>
        <authorList>
            <person name="Komaki H."/>
            <person name="Tamura T."/>
        </authorList>
    </citation>
    <scope>NUCLEOTIDE SEQUENCE [LARGE SCALE GENOMIC DNA]</scope>
    <source>
        <strain evidence="4 5">NBRC 16416</strain>
    </source>
</reference>
<accession>A0ABQ4FV01</accession>
<dbReference type="Gene3D" id="1.10.10.10">
    <property type="entry name" value="Winged helix-like DNA-binding domain superfamily/Winged helix DNA-binding domain"/>
    <property type="match status" value="1"/>
</dbReference>
<dbReference type="SUPFAM" id="SSF46894">
    <property type="entry name" value="C-terminal effector domain of the bipartite response regulators"/>
    <property type="match status" value="1"/>
</dbReference>
<evidence type="ECO:0000259" key="3">
    <source>
        <dbReference type="PROSITE" id="PS50043"/>
    </source>
</evidence>
<dbReference type="CDD" id="cd06170">
    <property type="entry name" value="LuxR_C_like"/>
    <property type="match status" value="1"/>
</dbReference>
<keyword evidence="1" id="KW-0547">Nucleotide-binding</keyword>
<dbReference type="Pfam" id="PF00196">
    <property type="entry name" value="GerE"/>
    <property type="match status" value="1"/>
</dbReference>
<dbReference type="EMBL" id="BOOC01000005">
    <property type="protein sequence ID" value="GIH38652.1"/>
    <property type="molecule type" value="Genomic_DNA"/>
</dbReference>
<dbReference type="SUPFAM" id="SSF48452">
    <property type="entry name" value="TPR-like"/>
    <property type="match status" value="1"/>
</dbReference>
<dbReference type="Pfam" id="PF13191">
    <property type="entry name" value="AAA_16"/>
    <property type="match status" value="1"/>
</dbReference>
<feature type="domain" description="HTH luxR-type" evidence="3">
    <location>
        <begin position="843"/>
        <end position="908"/>
    </location>
</feature>
<keyword evidence="2" id="KW-0067">ATP-binding</keyword>
<keyword evidence="5" id="KW-1185">Reference proteome</keyword>
<dbReference type="InterPro" id="IPR011990">
    <property type="entry name" value="TPR-like_helical_dom_sf"/>
</dbReference>
<sequence length="913" mass="97555">MLGAAQAGRGGVLLIEGRPGTGKSRLLDEAAASAERSGLWVARGVADELTQLIPLAPLMAALGAPARSSTVGESGPGPGDQRLLLVEYLQEPLERRVAQGPVVLMVDDVHWADPMTLLALRSMTRDLASYPLVWMLSRTSGGGAGRRIERLFDLLERDGANRIALRALDEAAVADVATDVLGAVPDPDVLALTHLADGNPFLLVDLLEKLKAEGVVQVAGGHARMVSARLPRVHEVTRERLEELPNPTRHLLQVAAVLGRSFSVQDLAEMLGESSSGLLPRLEEALSAGVVEPSGDELAFRHDVLWQTVLGALPAAVRRALHHDAGQMLLKRGGSAVPAATHLIHGATRGDGPALLALDRAAREVLYTSPQTAADLALRALDLSDCAGQDWCARAATAVDALTAIGRLAEAADLARDALARASPEQVPRLRRALAYNLLLSGHPAEAVTESERLLEQDDLADELRGCAEWGLFWGLISLGDLRKGGVLAEAVLREGARHTDAAVVGALLLLARCAIVDGRIADSFAHLYEAIRIADTGTVQPIQRPYARLLMSLHFRALRHYDAADIAAQAAEEDIRALGLTVFAAQPALFRACLKLATGRLDDAATEAHAALMIADEVGAHGFVRVALSMLALIAVRRGDIDAALRHIEQYPPTPPAPGMLYGSGLEQWVTAAVAEAQGDAGRAMEILQPLYADPAERRCAILVGPLSTAWMTRLALATANRPYAQAILKSAEHLARRNPDAPIFAAAAAHARGLLHRDADALAFAADNHPQPWERASGAEDLGVLLAASPDASARERAVESLDRALDGYQGIGAHRDAARVRARLRELGVRRRHWAGSTRPAFGWESLTDTERTVATLIARGMTNRQAAARMFLSHHTVSTHLRRIFGKLQIASRVELARIVTEQYALPDG</sequence>
<name>A0ABQ4FV01_9ACTN</name>
<organism evidence="4 5">
    <name type="scientific">Microbispora corallina</name>
    <dbReference type="NCBI Taxonomy" id="83302"/>
    <lineage>
        <taxon>Bacteria</taxon>
        <taxon>Bacillati</taxon>
        <taxon>Actinomycetota</taxon>
        <taxon>Actinomycetes</taxon>
        <taxon>Streptosporangiales</taxon>
        <taxon>Streptosporangiaceae</taxon>
        <taxon>Microbispora</taxon>
    </lineage>
</organism>
<evidence type="ECO:0000313" key="4">
    <source>
        <dbReference type="EMBL" id="GIH38652.1"/>
    </source>
</evidence>
<gene>
    <name evidence="4" type="ORF">Mco01_16520</name>
</gene>
<dbReference type="SMART" id="SM00421">
    <property type="entry name" value="HTH_LUXR"/>
    <property type="match status" value="1"/>
</dbReference>
<dbReference type="InterPro" id="IPR000792">
    <property type="entry name" value="Tscrpt_reg_LuxR_C"/>
</dbReference>
<dbReference type="PANTHER" id="PTHR16305">
    <property type="entry name" value="TESTICULAR SOLUBLE ADENYLYL CYCLASE"/>
    <property type="match status" value="1"/>
</dbReference>
<evidence type="ECO:0000256" key="1">
    <source>
        <dbReference type="ARBA" id="ARBA00022741"/>
    </source>
</evidence>
<dbReference type="InterPro" id="IPR036388">
    <property type="entry name" value="WH-like_DNA-bd_sf"/>
</dbReference>
<comment type="caution">
    <text evidence="4">The sequence shown here is derived from an EMBL/GenBank/DDBJ whole genome shotgun (WGS) entry which is preliminary data.</text>
</comment>
<evidence type="ECO:0000313" key="5">
    <source>
        <dbReference type="Proteomes" id="UP000603904"/>
    </source>
</evidence>
<dbReference type="InterPro" id="IPR027417">
    <property type="entry name" value="P-loop_NTPase"/>
</dbReference>
<dbReference type="InterPro" id="IPR016032">
    <property type="entry name" value="Sig_transdc_resp-reg_C-effctor"/>
</dbReference>